<accession>A0ABV0Z6T8</accession>
<evidence type="ECO:0000313" key="3">
    <source>
        <dbReference type="Proteomes" id="UP001469553"/>
    </source>
</evidence>
<name>A0ABV0Z6T8_9TELE</name>
<evidence type="ECO:0000313" key="2">
    <source>
        <dbReference type="EMBL" id="MEQ2301766.1"/>
    </source>
</evidence>
<keyword evidence="3" id="KW-1185">Reference proteome</keyword>
<feature type="compositionally biased region" description="Polar residues" evidence="1">
    <location>
        <begin position="50"/>
        <end position="60"/>
    </location>
</feature>
<proteinExistence type="predicted"/>
<dbReference type="EMBL" id="JAHRIP010055390">
    <property type="protein sequence ID" value="MEQ2301766.1"/>
    <property type="molecule type" value="Genomic_DNA"/>
</dbReference>
<feature type="compositionally biased region" description="Polar residues" evidence="1">
    <location>
        <begin position="75"/>
        <end position="89"/>
    </location>
</feature>
<feature type="region of interest" description="Disordered" evidence="1">
    <location>
        <begin position="1"/>
        <end position="24"/>
    </location>
</feature>
<organism evidence="2 3">
    <name type="scientific">Ameca splendens</name>
    <dbReference type="NCBI Taxonomy" id="208324"/>
    <lineage>
        <taxon>Eukaryota</taxon>
        <taxon>Metazoa</taxon>
        <taxon>Chordata</taxon>
        <taxon>Craniata</taxon>
        <taxon>Vertebrata</taxon>
        <taxon>Euteleostomi</taxon>
        <taxon>Actinopterygii</taxon>
        <taxon>Neopterygii</taxon>
        <taxon>Teleostei</taxon>
        <taxon>Neoteleostei</taxon>
        <taxon>Acanthomorphata</taxon>
        <taxon>Ovalentaria</taxon>
        <taxon>Atherinomorphae</taxon>
        <taxon>Cyprinodontiformes</taxon>
        <taxon>Goodeidae</taxon>
        <taxon>Ameca</taxon>
    </lineage>
</organism>
<feature type="region of interest" description="Disordered" evidence="1">
    <location>
        <begin position="50"/>
        <end position="97"/>
    </location>
</feature>
<reference evidence="2 3" key="1">
    <citation type="submission" date="2021-06" db="EMBL/GenBank/DDBJ databases">
        <authorList>
            <person name="Palmer J.M."/>
        </authorList>
    </citation>
    <scope>NUCLEOTIDE SEQUENCE [LARGE SCALE GENOMIC DNA]</scope>
    <source>
        <strain evidence="2 3">AS_MEX2019</strain>
        <tissue evidence="2">Muscle</tissue>
    </source>
</reference>
<dbReference type="Proteomes" id="UP001469553">
    <property type="component" value="Unassembled WGS sequence"/>
</dbReference>
<gene>
    <name evidence="2" type="ORF">AMECASPLE_039483</name>
</gene>
<protein>
    <submittedName>
        <fullName evidence="2">Uncharacterized protein</fullName>
    </submittedName>
</protein>
<sequence length="148" mass="17190">KETSIRTSSKIHQNLEQISTRTEPKLHQNQLRTLHQNQVQIAFRPRRNLLSETGPNSIRTWQKAPSVPGKKPSSEPGTNMYQNQIQTPSEPGRNLYKNRVQTPSEPAKKLHQYQKKNLFKNLLKIFSRIRYKPLSDLGPNSIRTKKKP</sequence>
<comment type="caution">
    <text evidence="2">The sequence shown here is derived from an EMBL/GenBank/DDBJ whole genome shotgun (WGS) entry which is preliminary data.</text>
</comment>
<evidence type="ECO:0000256" key="1">
    <source>
        <dbReference type="SAM" id="MobiDB-lite"/>
    </source>
</evidence>
<feature type="non-terminal residue" evidence="2">
    <location>
        <position position="1"/>
    </location>
</feature>